<reference evidence="8" key="1">
    <citation type="submission" date="2022-01" db="UniProtKB">
        <authorList>
            <consortium name="EnsemblMetazoa"/>
        </authorList>
    </citation>
    <scope>IDENTIFICATION</scope>
</reference>
<dbReference type="Proteomes" id="UP000494040">
    <property type="component" value="Unassembled WGS sequence"/>
</dbReference>
<keyword evidence="5" id="KW-0158">Chromosome</keyword>
<dbReference type="PANTHER" id="PTHR31740">
    <property type="entry name" value="CENTROMERE PROTEIN L"/>
    <property type="match status" value="1"/>
</dbReference>
<evidence type="ECO:0000256" key="4">
    <source>
        <dbReference type="ARBA" id="ARBA00016380"/>
    </source>
</evidence>
<dbReference type="GeneID" id="106670772"/>
<organism evidence="8 9">
    <name type="scientific">Cimex lectularius</name>
    <name type="common">Bed bug</name>
    <name type="synonym">Acanthia lectularia</name>
    <dbReference type="NCBI Taxonomy" id="79782"/>
    <lineage>
        <taxon>Eukaryota</taxon>
        <taxon>Metazoa</taxon>
        <taxon>Ecdysozoa</taxon>
        <taxon>Arthropoda</taxon>
        <taxon>Hexapoda</taxon>
        <taxon>Insecta</taxon>
        <taxon>Pterygota</taxon>
        <taxon>Neoptera</taxon>
        <taxon>Paraneoptera</taxon>
        <taxon>Hemiptera</taxon>
        <taxon>Heteroptera</taxon>
        <taxon>Panheteroptera</taxon>
        <taxon>Cimicomorpha</taxon>
        <taxon>Cimicidae</taxon>
        <taxon>Cimex</taxon>
    </lineage>
</organism>
<dbReference type="GO" id="GO:0005634">
    <property type="term" value="C:nucleus"/>
    <property type="evidence" value="ECO:0007669"/>
    <property type="project" value="UniProtKB-SubCell"/>
</dbReference>
<name>A0A8I6S4A1_CIMLE</name>
<evidence type="ECO:0000256" key="7">
    <source>
        <dbReference type="ARBA" id="ARBA00023328"/>
    </source>
</evidence>
<evidence type="ECO:0000313" key="8">
    <source>
        <dbReference type="EnsemblMetazoa" id="XP_014256848.1"/>
    </source>
</evidence>
<evidence type="ECO:0000256" key="5">
    <source>
        <dbReference type="ARBA" id="ARBA00022454"/>
    </source>
</evidence>
<dbReference type="EnsemblMetazoa" id="XM_014401362.2">
    <property type="protein sequence ID" value="XP_014256848.1"/>
    <property type="gene ID" value="LOC106670772"/>
</dbReference>
<dbReference type="OrthoDB" id="10522587at2759"/>
<dbReference type="RefSeq" id="XP_014256848.1">
    <property type="nucleotide sequence ID" value="XM_014401362.2"/>
</dbReference>
<protein>
    <recommendedName>
        <fullName evidence="4">Centromere protein L</fullName>
    </recommendedName>
</protein>
<dbReference type="GO" id="GO:0000775">
    <property type="term" value="C:chromosome, centromeric region"/>
    <property type="evidence" value="ECO:0007669"/>
    <property type="project" value="UniProtKB-SubCell"/>
</dbReference>
<proteinExistence type="inferred from homology"/>
<keyword evidence="6" id="KW-0539">Nucleus</keyword>
<dbReference type="PANTHER" id="PTHR31740:SF2">
    <property type="entry name" value="CENTROMERE PROTEIN L"/>
    <property type="match status" value="1"/>
</dbReference>
<dbReference type="KEGG" id="clec:106670772"/>
<dbReference type="Pfam" id="PF13092">
    <property type="entry name" value="CENP-L"/>
    <property type="match status" value="1"/>
</dbReference>
<comment type="similarity">
    <text evidence="3">Belongs to the CENP-L/IML3 family.</text>
</comment>
<dbReference type="AlphaFoldDB" id="A0A8I6S4A1"/>
<evidence type="ECO:0000256" key="2">
    <source>
        <dbReference type="ARBA" id="ARBA00004584"/>
    </source>
</evidence>
<sequence>MGQRTHFTSVKQGELKFLRELPVFKDIGGDRILIYEATELVGFSADNEHLDRYANTLQARLKAQCKEAVIVDFSLVESLPYTSHALQILISLDKKIKYHSVFLTFINSDTESNNLFPLLFVSQSSTTVINMVHKIISKMFSCCIKNYKILKEELLWMTAIGMNELLRRRINEGLLVTYSFPFYSGGIIHSAISEDLVLYLWHKYLYNNENRISLSNLQKMFLDLEQHLFNTYGINFSTFEIKQIKMKGVNITCLSTIELKIVSPEILYIMLLYLHSLIFERKGATFQLE</sequence>
<dbReference type="InterPro" id="IPR025204">
    <property type="entry name" value="CENP-L"/>
</dbReference>
<accession>A0A8I6S4A1</accession>
<keyword evidence="7" id="KW-0137">Centromere</keyword>
<evidence type="ECO:0000256" key="1">
    <source>
        <dbReference type="ARBA" id="ARBA00004123"/>
    </source>
</evidence>
<comment type="subcellular location">
    <subcellularLocation>
        <location evidence="2">Chromosome</location>
        <location evidence="2">Centromere</location>
    </subcellularLocation>
    <subcellularLocation>
        <location evidence="1">Nucleus</location>
    </subcellularLocation>
</comment>
<keyword evidence="9" id="KW-1185">Reference proteome</keyword>
<evidence type="ECO:0000256" key="6">
    <source>
        <dbReference type="ARBA" id="ARBA00023242"/>
    </source>
</evidence>
<evidence type="ECO:0000256" key="3">
    <source>
        <dbReference type="ARBA" id="ARBA00011060"/>
    </source>
</evidence>
<evidence type="ECO:0000313" key="9">
    <source>
        <dbReference type="Proteomes" id="UP000494040"/>
    </source>
</evidence>